<sequence length="128" mass="15028">MGTAKKSLEFAVIKKIVTHRAIKHYKEEVLNTNEKELSKERLPRNVCALLFFQFKDYILKTQGVKTFYSESEVRERWAYIGDANTRLQSFYQNMLKMKGGGRRYRQIGGVDCAVLWDLKFVILKVLML</sequence>
<name>A0AAV6XIY8_9LAMI</name>
<keyword evidence="2" id="KW-1185">Reference proteome</keyword>
<dbReference type="Proteomes" id="UP000826271">
    <property type="component" value="Unassembled WGS sequence"/>
</dbReference>
<protein>
    <submittedName>
        <fullName evidence="1">Uncharacterized protein</fullName>
    </submittedName>
</protein>
<dbReference type="EMBL" id="WHWC01000006">
    <property type="protein sequence ID" value="KAG8380491.1"/>
    <property type="molecule type" value="Genomic_DNA"/>
</dbReference>
<evidence type="ECO:0000313" key="2">
    <source>
        <dbReference type="Proteomes" id="UP000826271"/>
    </source>
</evidence>
<gene>
    <name evidence="1" type="ORF">BUALT_Bualt06G0020900</name>
</gene>
<accession>A0AAV6XIY8</accession>
<evidence type="ECO:0000313" key="1">
    <source>
        <dbReference type="EMBL" id="KAG8380491.1"/>
    </source>
</evidence>
<organism evidence="1 2">
    <name type="scientific">Buddleja alternifolia</name>
    <dbReference type="NCBI Taxonomy" id="168488"/>
    <lineage>
        <taxon>Eukaryota</taxon>
        <taxon>Viridiplantae</taxon>
        <taxon>Streptophyta</taxon>
        <taxon>Embryophyta</taxon>
        <taxon>Tracheophyta</taxon>
        <taxon>Spermatophyta</taxon>
        <taxon>Magnoliopsida</taxon>
        <taxon>eudicotyledons</taxon>
        <taxon>Gunneridae</taxon>
        <taxon>Pentapetalae</taxon>
        <taxon>asterids</taxon>
        <taxon>lamiids</taxon>
        <taxon>Lamiales</taxon>
        <taxon>Scrophulariaceae</taxon>
        <taxon>Buddlejeae</taxon>
        <taxon>Buddleja</taxon>
    </lineage>
</organism>
<reference evidence="1" key="1">
    <citation type="submission" date="2019-10" db="EMBL/GenBank/DDBJ databases">
        <authorList>
            <person name="Zhang R."/>
            <person name="Pan Y."/>
            <person name="Wang J."/>
            <person name="Ma R."/>
            <person name="Yu S."/>
        </authorList>
    </citation>
    <scope>NUCLEOTIDE SEQUENCE</scope>
    <source>
        <strain evidence="1">LA-IB0</strain>
        <tissue evidence="1">Leaf</tissue>
    </source>
</reference>
<proteinExistence type="predicted"/>
<dbReference type="AlphaFoldDB" id="A0AAV6XIY8"/>
<comment type="caution">
    <text evidence="1">The sequence shown here is derived from an EMBL/GenBank/DDBJ whole genome shotgun (WGS) entry which is preliminary data.</text>
</comment>